<comment type="similarity">
    <text evidence="1">Belongs to the NAD(P)-dependent epimerase/dehydratase family.</text>
</comment>
<dbReference type="Gene3D" id="3.40.50.720">
    <property type="entry name" value="NAD(P)-binding Rossmann-like Domain"/>
    <property type="match status" value="1"/>
</dbReference>
<feature type="domain" description="NAD-dependent epimerase/dehydratase" evidence="2">
    <location>
        <begin position="13"/>
        <end position="251"/>
    </location>
</feature>
<name>R1CCF6_9FIRM</name>
<dbReference type="OrthoDB" id="142826at2"/>
<sequence>MLDYLSYLKGKRVLITGGAGTIGNVLVKKLLQLKAYVIVIDNLSSGFLWNLPTENKNLLFIEGDITNDIDLKRIFYEKPDIIFHLAAFFANPNSINYPEKDLDTNGLGTLKLLEYSSVYNNLERFVYSSSSSIYPSNGKMPYNEGQKNYHFRTPYQITKLLGELYCNFYYHHNELPITIARFFNSYGPGEIPGRNRNVIANFFYWALQGKSLPITGTGEETRDFTYVEDIVDGLLRMAYYKQAIGEVFNLGTGREVKIMHLAETINKITGNNSGVKILPRRPWDNKLRVLSSSTKAKELLYFNPTTTLEQGLNKTVIWFKQNWDKIIRSTDLPNK</sequence>
<keyword evidence="3" id="KW-0413">Isomerase</keyword>
<dbReference type="Pfam" id="PF01370">
    <property type="entry name" value="Epimerase"/>
    <property type="match status" value="1"/>
</dbReference>
<proteinExistence type="inferred from homology"/>
<dbReference type="EC" id="5.1.3.2" evidence="3"/>
<dbReference type="EMBL" id="ARZA01000221">
    <property type="protein sequence ID" value="EOC99969.1"/>
    <property type="molecule type" value="Genomic_DNA"/>
</dbReference>
<dbReference type="InterPro" id="IPR001509">
    <property type="entry name" value="Epimerase_deHydtase"/>
</dbReference>
<organism evidence="3 4">
    <name type="scientific">Caldisalinibacter kiritimatiensis</name>
    <dbReference type="NCBI Taxonomy" id="1304284"/>
    <lineage>
        <taxon>Bacteria</taxon>
        <taxon>Bacillati</taxon>
        <taxon>Bacillota</taxon>
        <taxon>Tissierellia</taxon>
        <taxon>Tissierellales</taxon>
        <taxon>Thermohalobacteraceae</taxon>
        <taxon>Caldisalinibacter</taxon>
    </lineage>
</organism>
<dbReference type="eggNOG" id="COG0451">
    <property type="taxonomic scope" value="Bacteria"/>
</dbReference>
<dbReference type="InterPro" id="IPR036291">
    <property type="entry name" value="NAD(P)-bd_dom_sf"/>
</dbReference>
<evidence type="ECO:0000256" key="1">
    <source>
        <dbReference type="ARBA" id="ARBA00007637"/>
    </source>
</evidence>
<comment type="caution">
    <text evidence="3">The sequence shown here is derived from an EMBL/GenBank/DDBJ whole genome shotgun (WGS) entry which is preliminary data.</text>
</comment>
<protein>
    <submittedName>
        <fullName evidence="3">UDP-glucose 4-epimerase</fullName>
        <ecNumber evidence="3">5.1.3.2</ecNumber>
    </submittedName>
</protein>
<dbReference type="AlphaFoldDB" id="R1CCF6"/>
<dbReference type="Proteomes" id="UP000013378">
    <property type="component" value="Unassembled WGS sequence"/>
</dbReference>
<dbReference type="PRINTS" id="PR01713">
    <property type="entry name" value="NUCEPIMERASE"/>
</dbReference>
<accession>R1CCF6</accession>
<gene>
    <name evidence="3" type="ORF">L21TH_2014</name>
</gene>
<dbReference type="GO" id="GO:0003978">
    <property type="term" value="F:UDP-glucose 4-epimerase activity"/>
    <property type="evidence" value="ECO:0007669"/>
    <property type="project" value="UniProtKB-EC"/>
</dbReference>
<evidence type="ECO:0000313" key="4">
    <source>
        <dbReference type="Proteomes" id="UP000013378"/>
    </source>
</evidence>
<dbReference type="PATRIC" id="fig|1304284.3.peg.1979"/>
<dbReference type="STRING" id="1304284.L21TH_2014"/>
<reference evidence="3 4" key="1">
    <citation type="journal article" date="2015" name="Geomicrobiol. J.">
        <title>Caldisalinibacter kiritimatiensis gen. nov., sp. nov., a moderately thermohalophilic thiosulfate-reducing bacterium from a hypersaline microbial mat.</title>
        <authorList>
            <person name="Ben Hania W."/>
            <person name="Joseph M."/>
            <person name="Fiebig A."/>
            <person name="Bunk B."/>
            <person name="Klenk H.-P."/>
            <person name="Fardeau M.-L."/>
            <person name="Spring S."/>
        </authorList>
    </citation>
    <scope>NUCLEOTIDE SEQUENCE [LARGE SCALE GENOMIC DNA]</scope>
    <source>
        <strain evidence="3 4">L21-TH-D2</strain>
    </source>
</reference>
<keyword evidence="4" id="KW-1185">Reference proteome</keyword>
<dbReference type="SUPFAM" id="SSF51735">
    <property type="entry name" value="NAD(P)-binding Rossmann-fold domains"/>
    <property type="match status" value="1"/>
</dbReference>
<evidence type="ECO:0000259" key="2">
    <source>
        <dbReference type="Pfam" id="PF01370"/>
    </source>
</evidence>
<dbReference type="PANTHER" id="PTHR43000">
    <property type="entry name" value="DTDP-D-GLUCOSE 4,6-DEHYDRATASE-RELATED"/>
    <property type="match status" value="1"/>
</dbReference>
<evidence type="ECO:0000313" key="3">
    <source>
        <dbReference type="EMBL" id="EOC99969.1"/>
    </source>
</evidence>